<dbReference type="InterPro" id="IPR017853">
    <property type="entry name" value="GH"/>
</dbReference>
<keyword evidence="5" id="KW-1185">Reference proteome</keyword>
<dbReference type="GO" id="GO:0005975">
    <property type="term" value="P:carbohydrate metabolic process"/>
    <property type="evidence" value="ECO:0007669"/>
    <property type="project" value="InterPro"/>
</dbReference>
<protein>
    <submittedName>
        <fullName evidence="4">Isoamylase / pullulanase</fullName>
        <ecNumber evidence="4">3.2.1.41</ecNumber>
    </submittedName>
</protein>
<feature type="domain" description="Glycosyl hydrolase family 13 catalytic" evidence="3">
    <location>
        <begin position="16"/>
        <end position="400"/>
    </location>
</feature>
<accession>A0A160T1B7</accession>
<dbReference type="SMART" id="SM00642">
    <property type="entry name" value="Aamy"/>
    <property type="match status" value="1"/>
</dbReference>
<dbReference type="Gene3D" id="3.20.20.80">
    <property type="entry name" value="Glycosidases"/>
    <property type="match status" value="1"/>
</dbReference>
<organism evidence="4 5">
    <name type="scientific">Candidatus Promineifilum breve</name>
    <dbReference type="NCBI Taxonomy" id="1806508"/>
    <lineage>
        <taxon>Bacteria</taxon>
        <taxon>Bacillati</taxon>
        <taxon>Chloroflexota</taxon>
        <taxon>Ardenticatenia</taxon>
        <taxon>Candidatus Promineifilales</taxon>
        <taxon>Candidatus Promineifilaceae</taxon>
        <taxon>Candidatus Promineifilum</taxon>
    </lineage>
</organism>
<evidence type="ECO:0000256" key="1">
    <source>
        <dbReference type="ARBA" id="ARBA00022801"/>
    </source>
</evidence>
<reference evidence="4" key="1">
    <citation type="submission" date="2016-01" db="EMBL/GenBank/DDBJ databases">
        <authorList>
            <person name="Mcilroy J.S."/>
            <person name="Karst M S."/>
            <person name="Albertsen M."/>
        </authorList>
    </citation>
    <scope>NUCLEOTIDE SEQUENCE</scope>
    <source>
        <strain evidence="4">Cfx-K</strain>
    </source>
</reference>
<dbReference type="SUPFAM" id="SSF51445">
    <property type="entry name" value="(Trans)glycosidases"/>
    <property type="match status" value="1"/>
</dbReference>
<evidence type="ECO:0000313" key="5">
    <source>
        <dbReference type="Proteomes" id="UP000215027"/>
    </source>
</evidence>
<dbReference type="CDD" id="cd11338">
    <property type="entry name" value="AmyAc_CMD"/>
    <property type="match status" value="1"/>
</dbReference>
<dbReference type="Proteomes" id="UP000215027">
    <property type="component" value="Chromosome I"/>
</dbReference>
<gene>
    <name evidence="4" type="ORF">CFX0092_A0269</name>
</gene>
<dbReference type="PANTHER" id="PTHR10357">
    <property type="entry name" value="ALPHA-AMYLASE FAMILY MEMBER"/>
    <property type="match status" value="1"/>
</dbReference>
<proteinExistence type="predicted"/>
<dbReference type="InterPro" id="IPR006047">
    <property type="entry name" value="GH13_cat_dom"/>
</dbReference>
<dbReference type="GO" id="GO:0051060">
    <property type="term" value="F:pullulanase activity"/>
    <property type="evidence" value="ECO:0007669"/>
    <property type="project" value="UniProtKB-EC"/>
</dbReference>
<dbReference type="KEGG" id="pbf:CFX0092_A0269"/>
<evidence type="ECO:0000256" key="2">
    <source>
        <dbReference type="ARBA" id="ARBA00023295"/>
    </source>
</evidence>
<name>A0A160T1B7_9CHLR</name>
<dbReference type="PANTHER" id="PTHR10357:SF210">
    <property type="entry name" value="MALTODEXTRIN GLUCOSIDASE"/>
    <property type="match status" value="1"/>
</dbReference>
<evidence type="ECO:0000259" key="3">
    <source>
        <dbReference type="SMART" id="SM00642"/>
    </source>
</evidence>
<dbReference type="EC" id="3.2.1.41" evidence="4"/>
<dbReference type="AlphaFoldDB" id="A0A160T1B7"/>
<keyword evidence="2 4" id="KW-0326">Glycosidase</keyword>
<evidence type="ECO:0000313" key="4">
    <source>
        <dbReference type="EMBL" id="CUS02150.2"/>
    </source>
</evidence>
<dbReference type="EMBL" id="LN890655">
    <property type="protein sequence ID" value="CUS02150.2"/>
    <property type="molecule type" value="Genomic_DNA"/>
</dbReference>
<dbReference type="Gene3D" id="2.60.40.1180">
    <property type="entry name" value="Golgi alpha-mannosidase II"/>
    <property type="match status" value="1"/>
</dbReference>
<dbReference type="SUPFAM" id="SSF51011">
    <property type="entry name" value="Glycosyl hydrolase domain"/>
    <property type="match status" value="1"/>
</dbReference>
<keyword evidence="1 4" id="KW-0378">Hydrolase</keyword>
<sequence length="489" mass="55169">MLVSTPDWVKDAVFYQIFPDRFARDDQDDSAGAAGAGVVFQQWGSEPTTYGFQGGNLAGVERRLDYLVDLGINAIYFNPIFSSAANHRYIAHDFFQVDPLLGGNAGFDRFLAAAHRRGIRVVLDGVFNHCSRGLFQFHHLLETGAESPFAEWFHVHEWPVNAYVPGQAPNYSAWWGIPSLPKFNTDNPAVREYLWSVGTYWLERGIDGWRLDVPDEIDDDAFWQEFRRRCKAVNPDAYIVGELWKPAQRWLKGDQFDAQMNYMFTRAIFGYLIGRRLDQTQTITMGYGRVQMLNGQGFARELNRIFNEMYHPEIVLAQLNMLGSHDTPRFMTLAKEDLVTAKLAFLTQMTVPGAPNIYYGDEIGMTGRTDPHCRRAFPWHAPDAWQTGLREEVQRLIALRHRSAALRRGAFKILLADRTTCVYERHLGEERVVVALNPSRQPTTFVLSGAGAGPLAEESVGAALGETIADGQTVTMPPRSGRVWASLAD</sequence>
<dbReference type="Pfam" id="PF00128">
    <property type="entry name" value="Alpha-amylase"/>
    <property type="match status" value="1"/>
</dbReference>
<dbReference type="InterPro" id="IPR013780">
    <property type="entry name" value="Glyco_hydro_b"/>
</dbReference>